<dbReference type="RefSeq" id="XP_034013064.1">
    <property type="nucleotide sequence ID" value="XM_034154761.1"/>
</dbReference>
<keyword evidence="6 8" id="KW-0472">Membrane</keyword>
<dbReference type="Pfam" id="PF06011">
    <property type="entry name" value="TRP"/>
    <property type="match status" value="1"/>
</dbReference>
<keyword evidence="5 8" id="KW-1133">Transmembrane helix</keyword>
<feature type="compositionally biased region" description="Basic and acidic residues" evidence="7">
    <location>
        <begin position="685"/>
        <end position="696"/>
    </location>
</feature>
<reference evidence="11 12" key="1">
    <citation type="submission" date="2019-07" db="EMBL/GenBank/DDBJ databases">
        <title>Genome assembly of two rare yeast pathogens: Diutina rugosa and Trichomonascus ciferrii.</title>
        <authorList>
            <person name="Mixao V."/>
            <person name="Saus E."/>
            <person name="Hansen A."/>
            <person name="Lass-Flor C."/>
            <person name="Gabaldon T."/>
        </authorList>
    </citation>
    <scope>NUCLEOTIDE SEQUENCE [LARGE SCALE GENOMIC DNA]</scope>
    <source>
        <strain evidence="11 12">CBS 613</strain>
    </source>
</reference>
<feature type="transmembrane region" description="Helical" evidence="8">
    <location>
        <begin position="483"/>
        <end position="502"/>
    </location>
</feature>
<keyword evidence="3 8" id="KW-0812">Transmembrane</keyword>
<comment type="subcellular location">
    <subcellularLocation>
        <location evidence="1">Membrane</location>
        <topology evidence="1">Multi-pass membrane protein</topology>
    </subcellularLocation>
</comment>
<feature type="compositionally biased region" description="Polar residues" evidence="7">
    <location>
        <begin position="759"/>
        <end position="777"/>
    </location>
</feature>
<sequence length="777" mass="87755">MIWFKPAFFWALWIQSVVAKRLLSASSLTTCMENSQISPTFFNVTFNANDRSVHYSIDLTTELNTYVYAVVDVYAYGFLIMDPITVDLCKIGWKQFCPIFPGSLQVDSVVYLDKKWTDKVPGIAYTVPDIDVIVKIEVFDSNTNEKLSCIQSSFTNGKTVAQTGAKWATAVVAGLGLIVAALMSTFGNSNAASHVAANAVALFLYFQSVVIVAMQSVERVPPIAAAWSENLAWSMGFIRIQFMQDIFRWYVQATGGTPTTYMIHTTKQVLVERAQTHLSNLAMYGKRMLGLETNLHQSDLTPAIVNRDLDYALKSNRNLVVLRGIERMGFKSGIEPTSIAVTGFTWFVLIAYVLVGILLVCKLFSIILKKKNKKPTKHFYAIRIQFAQILKGSILRYIYIGFSQLMILSLWEFTVHDSAAVIVLAVIFLVVPLAVILYSYIRVFQYARRSIREFNNPAAILYGDSRVLDKFGFCYTMFHADKYWFGMIVIVYNFVRALFIGLCQSSGKASSLVLWIMDMIFMAILFWQKPYLNKPTNIINYCIAIVCTINSFLFTFFSGVYGQPARVSSVMAWVFFILNAAFSLILLLMILVFTVLAVVSKNPDARFAPAKDDRFSFQRRGKNTAQVMEKSSDLSDLNDTEDNTELSALGMAAQDHQANWESEMYHMQDQKHQEIYTPTIPQDSKFSDDNLLDSKQDYQSSSEENLSSKIKSLGRKFSRKHPRHKTTRMSDTLLDESRDGLAPEMGAPKNKHHSRHDSMMSSNISVNNTPTQGQGFL</sequence>
<protein>
    <recommendedName>
        <fullName evidence="10">ML-like domain-containing protein</fullName>
    </recommendedName>
</protein>
<evidence type="ECO:0000313" key="11">
    <source>
        <dbReference type="EMBL" id="KAA8903919.1"/>
    </source>
</evidence>
<name>A0A642URF0_DIURU</name>
<feature type="transmembrane region" description="Helical" evidence="8">
    <location>
        <begin position="573"/>
        <end position="599"/>
    </location>
</feature>
<feature type="transmembrane region" description="Helical" evidence="8">
    <location>
        <begin position="394"/>
        <end position="413"/>
    </location>
</feature>
<comment type="similarity">
    <text evidence="2">Belongs to the transient receptor potential (TRP) ion channel family.</text>
</comment>
<dbReference type="Proteomes" id="UP000449547">
    <property type="component" value="Unassembled WGS sequence"/>
</dbReference>
<comment type="caution">
    <text evidence="11">The sequence shown here is derived from an EMBL/GenBank/DDBJ whole genome shotgun (WGS) entry which is preliminary data.</text>
</comment>
<evidence type="ECO:0000256" key="5">
    <source>
        <dbReference type="ARBA" id="ARBA00022989"/>
    </source>
</evidence>
<feature type="transmembrane region" description="Helical" evidence="8">
    <location>
        <begin position="419"/>
        <end position="441"/>
    </location>
</feature>
<dbReference type="Pfam" id="PF14558">
    <property type="entry name" value="TRP_N"/>
    <property type="match status" value="1"/>
</dbReference>
<dbReference type="CDD" id="cd00637">
    <property type="entry name" value="7tm_classA_rhodopsin-like"/>
    <property type="match status" value="1"/>
</dbReference>
<feature type="signal peptide" evidence="9">
    <location>
        <begin position="1"/>
        <end position="19"/>
    </location>
</feature>
<feature type="transmembrane region" description="Helical" evidence="8">
    <location>
        <begin position="539"/>
        <end position="561"/>
    </location>
</feature>
<dbReference type="GO" id="GO:0055085">
    <property type="term" value="P:transmembrane transport"/>
    <property type="evidence" value="ECO:0007669"/>
    <property type="project" value="TreeGrafter"/>
</dbReference>
<dbReference type="InterPro" id="IPR040241">
    <property type="entry name" value="TRP_Flc/Pkd2-like"/>
</dbReference>
<evidence type="ECO:0000259" key="10">
    <source>
        <dbReference type="SMART" id="SM01320"/>
    </source>
</evidence>
<dbReference type="PANTHER" id="PTHR31145">
    <property type="entry name" value="INTEGRAL MEMBRANE PROTEIN (AFU_ORTHOLOGUE AFUA_7G01610)"/>
    <property type="match status" value="1"/>
</dbReference>
<feature type="domain" description="ML-like" evidence="10">
    <location>
        <begin position="21"/>
        <end position="161"/>
    </location>
</feature>
<dbReference type="VEuPathDB" id="FungiDB:DIURU_002141"/>
<feature type="region of interest" description="Disordered" evidence="7">
    <location>
        <begin position="680"/>
        <end position="777"/>
    </location>
</feature>
<dbReference type="OMA" id="SIMGWVF"/>
<evidence type="ECO:0000256" key="9">
    <source>
        <dbReference type="SAM" id="SignalP"/>
    </source>
</evidence>
<feature type="transmembrane region" description="Helical" evidence="8">
    <location>
        <begin position="344"/>
        <end position="368"/>
    </location>
</feature>
<feature type="compositionally biased region" description="Polar residues" evidence="7">
    <location>
        <begin position="697"/>
        <end position="710"/>
    </location>
</feature>
<evidence type="ECO:0000256" key="4">
    <source>
        <dbReference type="ARBA" id="ARBA00022729"/>
    </source>
</evidence>
<keyword evidence="4 9" id="KW-0732">Signal</keyword>
<dbReference type="PANTHER" id="PTHR31145:SF4">
    <property type="entry name" value="FLAVIN CARRIER PROTEIN 1-RELATED"/>
    <property type="match status" value="1"/>
</dbReference>
<evidence type="ECO:0000256" key="3">
    <source>
        <dbReference type="ARBA" id="ARBA00022692"/>
    </source>
</evidence>
<dbReference type="GeneID" id="54780792"/>
<accession>A0A642URF0</accession>
<evidence type="ECO:0000256" key="8">
    <source>
        <dbReference type="SAM" id="Phobius"/>
    </source>
</evidence>
<evidence type="ECO:0000313" key="12">
    <source>
        <dbReference type="Proteomes" id="UP000449547"/>
    </source>
</evidence>
<feature type="chain" id="PRO_5025061662" description="ML-like domain-containing protein" evidence="9">
    <location>
        <begin position="20"/>
        <end position="777"/>
    </location>
</feature>
<dbReference type="GO" id="GO:0009272">
    <property type="term" value="P:fungal-type cell wall biogenesis"/>
    <property type="evidence" value="ECO:0007669"/>
    <property type="project" value="TreeGrafter"/>
</dbReference>
<evidence type="ECO:0000256" key="1">
    <source>
        <dbReference type="ARBA" id="ARBA00004141"/>
    </source>
</evidence>
<dbReference type="GO" id="GO:0016020">
    <property type="term" value="C:membrane"/>
    <property type="evidence" value="ECO:0007669"/>
    <property type="project" value="UniProtKB-SubCell"/>
</dbReference>
<evidence type="ECO:0000256" key="2">
    <source>
        <dbReference type="ARBA" id="ARBA00010642"/>
    </source>
</evidence>
<dbReference type="InterPro" id="IPR032800">
    <property type="entry name" value="TRP_N"/>
</dbReference>
<proteinExistence type="inferred from homology"/>
<gene>
    <name evidence="11" type="ORF">DIURU_002141</name>
</gene>
<dbReference type="OrthoDB" id="5212126at2759"/>
<dbReference type="EMBL" id="SWFT01000065">
    <property type="protein sequence ID" value="KAA8903919.1"/>
    <property type="molecule type" value="Genomic_DNA"/>
</dbReference>
<evidence type="ECO:0000256" key="7">
    <source>
        <dbReference type="SAM" id="MobiDB-lite"/>
    </source>
</evidence>
<feature type="compositionally biased region" description="Basic residues" evidence="7">
    <location>
        <begin position="712"/>
        <end position="727"/>
    </location>
</feature>
<organism evidence="11 12">
    <name type="scientific">Diutina rugosa</name>
    <name type="common">Yeast</name>
    <name type="synonym">Candida rugosa</name>
    <dbReference type="NCBI Taxonomy" id="5481"/>
    <lineage>
        <taxon>Eukaryota</taxon>
        <taxon>Fungi</taxon>
        <taxon>Dikarya</taxon>
        <taxon>Ascomycota</taxon>
        <taxon>Saccharomycotina</taxon>
        <taxon>Pichiomycetes</taxon>
        <taxon>Debaryomycetaceae</taxon>
        <taxon>Diutina</taxon>
    </lineage>
</organism>
<dbReference type="InterPro" id="IPR010308">
    <property type="entry name" value="TRP_C"/>
</dbReference>
<feature type="transmembrane region" description="Helical" evidence="8">
    <location>
        <begin position="508"/>
        <end position="527"/>
    </location>
</feature>
<dbReference type="SMART" id="SM01320">
    <property type="entry name" value="TRP_N"/>
    <property type="match status" value="1"/>
</dbReference>
<dbReference type="AlphaFoldDB" id="A0A642URF0"/>
<keyword evidence="12" id="KW-1185">Reference proteome</keyword>
<evidence type="ECO:0000256" key="6">
    <source>
        <dbReference type="ARBA" id="ARBA00023136"/>
    </source>
</evidence>